<dbReference type="Pfam" id="PF01403">
    <property type="entry name" value="Sema"/>
    <property type="match status" value="1"/>
</dbReference>
<keyword evidence="8" id="KW-1133">Transmembrane helix</keyword>
<dbReference type="InterPro" id="IPR001627">
    <property type="entry name" value="Semap_dom"/>
</dbReference>
<keyword evidence="5" id="KW-0325">Glycoprotein</keyword>
<dbReference type="InterPro" id="IPR002165">
    <property type="entry name" value="Plexin_repeat"/>
</dbReference>
<comment type="subcellular location">
    <subcellularLocation>
        <location evidence="1">Membrane</location>
    </subcellularLocation>
</comment>
<dbReference type="EMBL" id="CAUEEQ010006335">
    <property type="protein sequence ID" value="CAJ0929966.1"/>
    <property type="molecule type" value="Genomic_DNA"/>
</dbReference>
<keyword evidence="3 8" id="KW-0472">Membrane</keyword>
<dbReference type="SUPFAM" id="SSF101912">
    <property type="entry name" value="Sema domain"/>
    <property type="match status" value="2"/>
</dbReference>
<reference evidence="12" key="1">
    <citation type="submission" date="2023-07" db="EMBL/GenBank/DDBJ databases">
        <authorList>
            <person name="Stuckert A."/>
        </authorList>
    </citation>
    <scope>NUCLEOTIDE SEQUENCE</scope>
</reference>
<keyword evidence="9" id="KW-0732">Signal</keyword>
<keyword evidence="8" id="KW-0812">Transmembrane</keyword>
<feature type="region of interest" description="Disordered" evidence="7">
    <location>
        <begin position="912"/>
        <end position="947"/>
    </location>
</feature>
<evidence type="ECO:0000256" key="3">
    <source>
        <dbReference type="ARBA" id="ARBA00023136"/>
    </source>
</evidence>
<gene>
    <name evidence="12" type="ORF">RIMI_LOCUS4047075</name>
</gene>
<evidence type="ECO:0000259" key="10">
    <source>
        <dbReference type="PROSITE" id="PS50835"/>
    </source>
</evidence>
<dbReference type="Proteomes" id="UP001176940">
    <property type="component" value="Unassembled WGS sequence"/>
</dbReference>
<dbReference type="PROSITE" id="PS50835">
    <property type="entry name" value="IG_LIKE"/>
    <property type="match status" value="1"/>
</dbReference>
<dbReference type="InterPro" id="IPR007110">
    <property type="entry name" value="Ig-like_dom"/>
</dbReference>
<feature type="transmembrane region" description="Helical" evidence="8">
    <location>
        <begin position="823"/>
        <end position="845"/>
    </location>
</feature>
<dbReference type="PANTHER" id="PTHR11036:SF16">
    <property type="entry name" value="SEMAPHORIN-4C"/>
    <property type="match status" value="1"/>
</dbReference>
<feature type="compositionally biased region" description="Low complexity" evidence="7">
    <location>
        <begin position="913"/>
        <end position="927"/>
    </location>
</feature>
<dbReference type="Gene3D" id="3.30.1680.10">
    <property type="entry name" value="ligand-binding face of the semaphorins, domain 2"/>
    <property type="match status" value="1"/>
</dbReference>
<evidence type="ECO:0000259" key="11">
    <source>
        <dbReference type="PROSITE" id="PS51004"/>
    </source>
</evidence>
<accession>A0ABN9L0A1</accession>
<evidence type="ECO:0000256" key="2">
    <source>
        <dbReference type="ARBA" id="ARBA00009492"/>
    </source>
</evidence>
<protein>
    <recommendedName>
        <fullName evidence="14">Semaphorin-4C</fullName>
    </recommendedName>
</protein>
<dbReference type="SMART" id="SM00423">
    <property type="entry name" value="PSI"/>
    <property type="match status" value="1"/>
</dbReference>
<evidence type="ECO:0000256" key="6">
    <source>
        <dbReference type="PROSITE-ProRule" id="PRU00352"/>
    </source>
</evidence>
<feature type="domain" description="Ig-like" evidence="10">
    <location>
        <begin position="732"/>
        <end position="803"/>
    </location>
</feature>
<keyword evidence="4" id="KW-1015">Disulfide bond</keyword>
<feature type="domain" description="Sema" evidence="11">
    <location>
        <begin position="25"/>
        <end position="656"/>
    </location>
</feature>
<sequence length="997" mass="112577">MIPRWLCILALLISIEVKAWNQMPRKTVRYSGFSENRQSWRGGISHYLTLTLDESRGALFVGAREIVFSLDIDNIGKELRPPIIWEAPGERKLECVNKGKSNQTECFNYIRILQKYNETHLLTCGTYAFQPKCAYIHYNETLQSALDEAAPPIHKTTRHRWQQPWHTLQTRFLQRCSRCAERLWRKSNLPEDFIHYKFMLKTYNSALHLSKQTYFNTLITSLSNNPKRLFDTFQSLLNPREQAPTTDLRADDLANYFKEKIDHIRQEIISQSLHTMHCPPSPTASSSLSDFEAVTEEEELSTFTLDSVNLEDGRGKCPYDPSTGHTGLVVDGILYSATLFNFLGTEPVIQRSMGQHNSIKTEYLATWLNEAKFVGSAHMPESVDNKMGDDDKIYFFFTERALEYDCYSEQVVSRVARVCKGDLGGARTLQRKWTSFLKARLVCSIPELQLHFNLLQSVFTLRTDHWRSTQFYAVFQARWGDVSVSAVCQYAIQDIQKVFDGPYKEYREQAQKWGRYSDTVPSPRPGSCITNFHRHHGMNSSMDLPDNTLNFAKKHPLMDEPVQSVQGRPLLVRKGVNFTTLAVHRTTGLSGELYDVLFIGTGNGWLNKAVRLGSSVHLIEEIQMFDKPYPVHSLVLSTRKTFLFAGSPSGLIRLPMADCSKYRSCADCILARDPFCAWNLSSSRCVESDIQNGDALLQDIESFDTSMCEVQYMKLCNQTFVKKSHCGHWTNVVLPCELTSNLAQPIWKFNGQALRQDDNDSVLYDITLQALVILGVNVHHSGTYSCISVEQGAQFASKHYQLNVVASPSLTLESSAPMDGLGLVWMMVIALGAVCLALFLAVVYLRRRLQDEMEKGSKTLENTLVYPIQLPSQPKIAKCLPSADSDEKLWDPSSYYYSDGSLKIVPGHALCQNSTGSSSPSGNGIPGQPLPSPPLHSPNHMLLSSVRGSSSNGYIRLTLGGGINEERPPLGDLNEELRWKLKQRQTLPDSNPEESSV</sequence>
<organism evidence="12 13">
    <name type="scientific">Ranitomeya imitator</name>
    <name type="common">mimic poison frog</name>
    <dbReference type="NCBI Taxonomy" id="111125"/>
    <lineage>
        <taxon>Eukaryota</taxon>
        <taxon>Metazoa</taxon>
        <taxon>Chordata</taxon>
        <taxon>Craniata</taxon>
        <taxon>Vertebrata</taxon>
        <taxon>Euteleostomi</taxon>
        <taxon>Amphibia</taxon>
        <taxon>Batrachia</taxon>
        <taxon>Anura</taxon>
        <taxon>Neobatrachia</taxon>
        <taxon>Hyloidea</taxon>
        <taxon>Dendrobatidae</taxon>
        <taxon>Dendrobatinae</taxon>
        <taxon>Ranitomeya</taxon>
    </lineage>
</organism>
<dbReference type="InterPro" id="IPR016201">
    <property type="entry name" value="PSI"/>
</dbReference>
<comment type="caution">
    <text evidence="6">Lacks conserved residue(s) required for the propagation of feature annotation.</text>
</comment>
<feature type="signal peptide" evidence="9">
    <location>
        <begin position="1"/>
        <end position="21"/>
    </location>
</feature>
<evidence type="ECO:0000256" key="5">
    <source>
        <dbReference type="ARBA" id="ARBA00023180"/>
    </source>
</evidence>
<dbReference type="InterPro" id="IPR027231">
    <property type="entry name" value="Semaphorin"/>
</dbReference>
<dbReference type="Pfam" id="PF01437">
    <property type="entry name" value="PSI"/>
    <property type="match status" value="1"/>
</dbReference>
<evidence type="ECO:0000256" key="4">
    <source>
        <dbReference type="ARBA" id="ARBA00023157"/>
    </source>
</evidence>
<evidence type="ECO:0000256" key="1">
    <source>
        <dbReference type="ARBA" id="ARBA00004370"/>
    </source>
</evidence>
<keyword evidence="13" id="KW-1185">Reference proteome</keyword>
<name>A0ABN9L0A1_9NEOB</name>
<dbReference type="PROSITE" id="PS51004">
    <property type="entry name" value="SEMA"/>
    <property type="match status" value="1"/>
</dbReference>
<feature type="chain" id="PRO_5045983576" description="Semaphorin-4C" evidence="9">
    <location>
        <begin position="22"/>
        <end position="997"/>
    </location>
</feature>
<dbReference type="SUPFAM" id="SSF48726">
    <property type="entry name" value="Immunoglobulin"/>
    <property type="match status" value="1"/>
</dbReference>
<dbReference type="SMART" id="SM00630">
    <property type="entry name" value="Sema"/>
    <property type="match status" value="1"/>
</dbReference>
<dbReference type="InterPro" id="IPR013783">
    <property type="entry name" value="Ig-like_fold"/>
</dbReference>
<evidence type="ECO:0000256" key="9">
    <source>
        <dbReference type="SAM" id="SignalP"/>
    </source>
</evidence>
<dbReference type="Gene3D" id="2.130.10.10">
    <property type="entry name" value="YVTN repeat-like/Quinoprotein amine dehydrogenase"/>
    <property type="match status" value="2"/>
</dbReference>
<comment type="similarity">
    <text evidence="2">Belongs to the semaphorin family.</text>
</comment>
<evidence type="ECO:0000313" key="12">
    <source>
        <dbReference type="EMBL" id="CAJ0929966.1"/>
    </source>
</evidence>
<evidence type="ECO:0000256" key="7">
    <source>
        <dbReference type="SAM" id="MobiDB-lite"/>
    </source>
</evidence>
<proteinExistence type="inferred from homology"/>
<dbReference type="SUPFAM" id="SSF103575">
    <property type="entry name" value="Plexin repeat"/>
    <property type="match status" value="1"/>
</dbReference>
<dbReference type="Gene3D" id="2.60.40.10">
    <property type="entry name" value="Immunoglobulins"/>
    <property type="match status" value="1"/>
</dbReference>
<dbReference type="InterPro" id="IPR036179">
    <property type="entry name" value="Ig-like_dom_sf"/>
</dbReference>
<dbReference type="InterPro" id="IPR036352">
    <property type="entry name" value="Semap_dom_sf"/>
</dbReference>
<evidence type="ECO:0008006" key="14">
    <source>
        <dbReference type="Google" id="ProtNLM"/>
    </source>
</evidence>
<dbReference type="InterPro" id="IPR015943">
    <property type="entry name" value="WD40/YVTN_repeat-like_dom_sf"/>
</dbReference>
<evidence type="ECO:0000256" key="8">
    <source>
        <dbReference type="SAM" id="Phobius"/>
    </source>
</evidence>
<evidence type="ECO:0000313" key="13">
    <source>
        <dbReference type="Proteomes" id="UP001176940"/>
    </source>
</evidence>
<dbReference type="PANTHER" id="PTHR11036">
    <property type="entry name" value="SEMAPHORIN"/>
    <property type="match status" value="1"/>
</dbReference>
<comment type="caution">
    <text evidence="12">The sequence shown here is derived from an EMBL/GenBank/DDBJ whole genome shotgun (WGS) entry which is preliminary data.</text>
</comment>